<organism evidence="1 2">
    <name type="scientific">Flexivirga aerilata</name>
    <dbReference type="NCBI Taxonomy" id="1656889"/>
    <lineage>
        <taxon>Bacteria</taxon>
        <taxon>Bacillati</taxon>
        <taxon>Actinomycetota</taxon>
        <taxon>Actinomycetes</taxon>
        <taxon>Micrococcales</taxon>
        <taxon>Dermacoccaceae</taxon>
        <taxon>Flexivirga</taxon>
    </lineage>
</organism>
<keyword evidence="2" id="KW-1185">Reference proteome</keyword>
<dbReference type="RefSeq" id="WP_171151647.1">
    <property type="nucleotide sequence ID" value="NZ_JABENB010000001.1"/>
</dbReference>
<dbReference type="EMBL" id="JABENB010000001">
    <property type="protein sequence ID" value="NNG38152.1"/>
    <property type="molecule type" value="Genomic_DNA"/>
</dbReference>
<gene>
    <name evidence="1" type="ORF">HJ588_02545</name>
</gene>
<name>A0A849AMX2_9MICO</name>
<dbReference type="Proteomes" id="UP000557772">
    <property type="component" value="Unassembled WGS sequence"/>
</dbReference>
<proteinExistence type="predicted"/>
<evidence type="ECO:0000313" key="1">
    <source>
        <dbReference type="EMBL" id="NNG38152.1"/>
    </source>
</evidence>
<accession>A0A849AMX2</accession>
<protein>
    <submittedName>
        <fullName evidence="1">Uncharacterized protein</fullName>
    </submittedName>
</protein>
<reference evidence="1 2" key="1">
    <citation type="submission" date="2020-05" db="EMBL/GenBank/DDBJ databases">
        <title>Flexivirga sp. ID2601S isolated from air conditioner.</title>
        <authorList>
            <person name="Kim D.H."/>
        </authorList>
    </citation>
    <scope>NUCLEOTIDE SEQUENCE [LARGE SCALE GENOMIC DNA]</scope>
    <source>
        <strain evidence="1 2">ID2601S</strain>
    </source>
</reference>
<dbReference type="AlphaFoldDB" id="A0A849AMX2"/>
<comment type="caution">
    <text evidence="1">The sequence shown here is derived from an EMBL/GenBank/DDBJ whole genome shotgun (WGS) entry which is preliminary data.</text>
</comment>
<evidence type="ECO:0000313" key="2">
    <source>
        <dbReference type="Proteomes" id="UP000557772"/>
    </source>
</evidence>
<sequence>MQAPTGSIFTDGEELLAEAEPLAEPLPDAADDEPAEPLAAAELVDGAAALVVAEELVAVGRVLLDAASFEPLLEQAVSAATPQAAAARAVSRFTLWVVLM</sequence>